<dbReference type="InterPro" id="IPR035940">
    <property type="entry name" value="CAP_sf"/>
</dbReference>
<dbReference type="EMBL" id="CP034726">
    <property type="protein sequence ID" value="QBP18862.1"/>
    <property type="molecule type" value="Genomic_DNA"/>
</dbReference>
<evidence type="ECO:0000256" key="1">
    <source>
        <dbReference type="SAM" id="SignalP"/>
    </source>
</evidence>
<dbReference type="RefSeq" id="WP_133442420.1">
    <property type="nucleotide sequence ID" value="NZ_CP034726.1"/>
</dbReference>
<gene>
    <name evidence="3" type="ORF">ELX58_07090</name>
</gene>
<feature type="signal peptide" evidence="1">
    <location>
        <begin position="1"/>
        <end position="28"/>
    </location>
</feature>
<sequence length="248" mass="29759">MKWHKLRFNQMFKVATALILLLSVGSISTVGEARHVQHAHVRINRQIHRNPQKKPYNSIRFRKRHVNNRHARKAQQPTWRQINRNRRELYWRTFYDTNLDRIIYRRRPLRINRRLNMIGQIRSRQLSSYFSHNMPYRNDEARYLLGKRHIKYQYYGENIASIPLGTIQVIAVGSYNNPTDAQQSTLTYHSRNGYQLANNINNASMYHDAGDDWGHRTNILSRRYKQMGIGTYYSPKDQTYYMAIEFIN</sequence>
<proteinExistence type="predicted"/>
<name>A0A4P6ZN56_9LACO</name>
<organism evidence="3 4">
    <name type="scientific">Acetilactobacillus jinshanensis</name>
    <dbReference type="NCBI Taxonomy" id="1720083"/>
    <lineage>
        <taxon>Bacteria</taxon>
        <taxon>Bacillati</taxon>
        <taxon>Bacillota</taxon>
        <taxon>Bacilli</taxon>
        <taxon>Lactobacillales</taxon>
        <taxon>Lactobacillaceae</taxon>
        <taxon>Acetilactobacillus</taxon>
    </lineage>
</organism>
<dbReference type="Gene3D" id="3.40.33.10">
    <property type="entry name" value="CAP"/>
    <property type="match status" value="1"/>
</dbReference>
<dbReference type="InterPro" id="IPR014044">
    <property type="entry name" value="CAP_dom"/>
</dbReference>
<accession>A0A4P6ZN56</accession>
<keyword evidence="4" id="KW-1185">Reference proteome</keyword>
<dbReference type="AlphaFoldDB" id="A0A4P6ZN56"/>
<dbReference type="Pfam" id="PF00188">
    <property type="entry name" value="CAP"/>
    <property type="match status" value="1"/>
</dbReference>
<reference evidence="4" key="1">
    <citation type="submission" date="2018-12" db="EMBL/GenBank/DDBJ databases">
        <title>A new species of lactobacillus.</title>
        <authorList>
            <person name="Jian Y."/>
            <person name="Xin L."/>
            <person name="Hong Z.J."/>
            <person name="Ming L.Z."/>
            <person name="Hong X.Z."/>
        </authorList>
    </citation>
    <scope>NUCLEOTIDE SEQUENCE [LARGE SCALE GENOMIC DNA]</scope>
    <source>
        <strain evidence="4">HSLZ-75</strain>
    </source>
</reference>
<feature type="domain" description="SCP" evidence="2">
    <location>
        <begin position="108"/>
        <end position="242"/>
    </location>
</feature>
<protein>
    <recommendedName>
        <fullName evidence="2">SCP domain-containing protein</fullName>
    </recommendedName>
</protein>
<evidence type="ECO:0000313" key="3">
    <source>
        <dbReference type="EMBL" id="QBP18862.1"/>
    </source>
</evidence>
<evidence type="ECO:0000313" key="4">
    <source>
        <dbReference type="Proteomes" id="UP000294321"/>
    </source>
</evidence>
<dbReference type="SUPFAM" id="SSF55797">
    <property type="entry name" value="PR-1-like"/>
    <property type="match status" value="1"/>
</dbReference>
<dbReference type="Proteomes" id="UP000294321">
    <property type="component" value="Chromosome"/>
</dbReference>
<dbReference type="KEGG" id="lji:ELX58_07090"/>
<evidence type="ECO:0000259" key="2">
    <source>
        <dbReference type="Pfam" id="PF00188"/>
    </source>
</evidence>
<dbReference type="OrthoDB" id="2272863at2"/>
<feature type="chain" id="PRO_5039628824" description="SCP domain-containing protein" evidence="1">
    <location>
        <begin position="29"/>
        <end position="248"/>
    </location>
</feature>
<keyword evidence="1" id="KW-0732">Signal</keyword>